<dbReference type="Proteomes" id="UP000523079">
    <property type="component" value="Unassembled WGS sequence"/>
</dbReference>
<evidence type="ECO:0000256" key="4">
    <source>
        <dbReference type="SAM" id="MobiDB-lite"/>
    </source>
</evidence>
<protein>
    <submittedName>
        <fullName evidence="6">LacI family transcriptional regulator</fullName>
    </submittedName>
</protein>
<gene>
    <name evidence="6" type="ORF">FHX74_001597</name>
</gene>
<dbReference type="Gene3D" id="3.40.50.2300">
    <property type="match status" value="2"/>
</dbReference>
<dbReference type="Pfam" id="PF13377">
    <property type="entry name" value="Peripla_BP_3"/>
    <property type="match status" value="1"/>
</dbReference>
<dbReference type="Pfam" id="PF00356">
    <property type="entry name" value="LacI"/>
    <property type="match status" value="1"/>
</dbReference>
<dbReference type="InterPro" id="IPR028082">
    <property type="entry name" value="Peripla_BP_I"/>
</dbReference>
<dbReference type="InterPro" id="IPR000843">
    <property type="entry name" value="HTH_LacI"/>
</dbReference>
<reference evidence="6 7" key="1">
    <citation type="submission" date="2020-07" db="EMBL/GenBank/DDBJ databases">
        <title>Sequencing the genomes of 1000 actinobacteria strains.</title>
        <authorList>
            <person name="Klenk H.-P."/>
        </authorList>
    </citation>
    <scope>NUCLEOTIDE SEQUENCE [LARGE SCALE GENOMIC DNA]</scope>
    <source>
        <strain evidence="6 7">DSM 100723</strain>
    </source>
</reference>
<sequence length="374" mass="39556">MPRPPTPAPPGPPDLTAAADGSPEEPDGRGPLGRRPTMRDVADAAGVGLATVSRVVNGGPVREDTATQVRQAIARLGFRRDEIARSLRPGQNSLTLGLTLGDLTNPFWSHLAKGAVEEARSAGYAVLVGTADEDPAGERRTIEDLVSRRVAGLIVAPGPGDHRYLAPERHGPRTPVVFVDRPARGLEADVVAVDNERGGRLATAHLIAHGHRRIAIVVAASYYTTGLRLRGYRRALRAAGLPVDEALEIRLPHGSVAEAADAARRLAALPDPPTAIFATTNFLTEGVLSALGPDYGRTALIGFDDFSFAGLLPTPVSVVAADSEQLGRRSIRLLLERIAGSREPYRREIEPVSLIARGSGEVPPAALPGRTADR</sequence>
<accession>A0A7W3P5L4</accession>
<dbReference type="SMART" id="SM00354">
    <property type="entry name" value="HTH_LACI"/>
    <property type="match status" value="1"/>
</dbReference>
<dbReference type="AlphaFoldDB" id="A0A7W3P5L4"/>
<keyword evidence="2" id="KW-0238">DNA-binding</keyword>
<dbReference type="CDD" id="cd01392">
    <property type="entry name" value="HTH_LacI"/>
    <property type="match status" value="1"/>
</dbReference>
<organism evidence="6 7">
    <name type="scientific">Microlunatus kandeliicorticis</name>
    <dbReference type="NCBI Taxonomy" id="1759536"/>
    <lineage>
        <taxon>Bacteria</taxon>
        <taxon>Bacillati</taxon>
        <taxon>Actinomycetota</taxon>
        <taxon>Actinomycetes</taxon>
        <taxon>Propionibacteriales</taxon>
        <taxon>Propionibacteriaceae</taxon>
        <taxon>Microlunatus</taxon>
    </lineage>
</organism>
<comment type="caution">
    <text evidence="6">The sequence shown here is derived from an EMBL/GenBank/DDBJ whole genome shotgun (WGS) entry which is preliminary data.</text>
</comment>
<name>A0A7W3P5L4_9ACTN</name>
<dbReference type="EMBL" id="JACGWT010000002">
    <property type="protein sequence ID" value="MBA8793992.1"/>
    <property type="molecule type" value="Genomic_DNA"/>
</dbReference>
<evidence type="ECO:0000313" key="7">
    <source>
        <dbReference type="Proteomes" id="UP000523079"/>
    </source>
</evidence>
<evidence type="ECO:0000256" key="3">
    <source>
        <dbReference type="ARBA" id="ARBA00023163"/>
    </source>
</evidence>
<dbReference type="InterPro" id="IPR010982">
    <property type="entry name" value="Lambda_DNA-bd_dom_sf"/>
</dbReference>
<dbReference type="PANTHER" id="PTHR30146">
    <property type="entry name" value="LACI-RELATED TRANSCRIPTIONAL REPRESSOR"/>
    <property type="match status" value="1"/>
</dbReference>
<dbReference type="CDD" id="cd06267">
    <property type="entry name" value="PBP1_LacI_sugar_binding-like"/>
    <property type="match status" value="1"/>
</dbReference>
<dbReference type="SUPFAM" id="SSF47413">
    <property type="entry name" value="lambda repressor-like DNA-binding domains"/>
    <property type="match status" value="1"/>
</dbReference>
<proteinExistence type="predicted"/>
<dbReference type="PROSITE" id="PS00356">
    <property type="entry name" value="HTH_LACI_1"/>
    <property type="match status" value="1"/>
</dbReference>
<evidence type="ECO:0000259" key="5">
    <source>
        <dbReference type="PROSITE" id="PS50932"/>
    </source>
</evidence>
<dbReference type="Gene3D" id="1.10.260.40">
    <property type="entry name" value="lambda repressor-like DNA-binding domains"/>
    <property type="match status" value="1"/>
</dbReference>
<feature type="region of interest" description="Disordered" evidence="4">
    <location>
        <begin position="1"/>
        <end position="37"/>
    </location>
</feature>
<keyword evidence="3" id="KW-0804">Transcription</keyword>
<dbReference type="PANTHER" id="PTHR30146:SF109">
    <property type="entry name" value="HTH-TYPE TRANSCRIPTIONAL REGULATOR GALS"/>
    <property type="match status" value="1"/>
</dbReference>
<dbReference type="PROSITE" id="PS50932">
    <property type="entry name" value="HTH_LACI_2"/>
    <property type="match status" value="1"/>
</dbReference>
<evidence type="ECO:0000256" key="2">
    <source>
        <dbReference type="ARBA" id="ARBA00023125"/>
    </source>
</evidence>
<dbReference type="InterPro" id="IPR046335">
    <property type="entry name" value="LacI/GalR-like_sensor"/>
</dbReference>
<dbReference type="RefSeq" id="WP_235970349.1">
    <property type="nucleotide sequence ID" value="NZ_JACGWT010000002.1"/>
</dbReference>
<keyword evidence="1" id="KW-0805">Transcription regulation</keyword>
<dbReference type="GO" id="GO:0000976">
    <property type="term" value="F:transcription cis-regulatory region binding"/>
    <property type="evidence" value="ECO:0007669"/>
    <property type="project" value="TreeGrafter"/>
</dbReference>
<dbReference type="PRINTS" id="PR00036">
    <property type="entry name" value="HTHLACI"/>
</dbReference>
<feature type="domain" description="HTH lacI-type" evidence="5">
    <location>
        <begin position="36"/>
        <end position="89"/>
    </location>
</feature>
<evidence type="ECO:0000313" key="6">
    <source>
        <dbReference type="EMBL" id="MBA8793992.1"/>
    </source>
</evidence>
<feature type="compositionally biased region" description="Pro residues" evidence="4">
    <location>
        <begin position="1"/>
        <end position="13"/>
    </location>
</feature>
<evidence type="ECO:0000256" key="1">
    <source>
        <dbReference type="ARBA" id="ARBA00023015"/>
    </source>
</evidence>
<keyword evidence="7" id="KW-1185">Reference proteome</keyword>
<dbReference type="SUPFAM" id="SSF53822">
    <property type="entry name" value="Periplasmic binding protein-like I"/>
    <property type="match status" value="1"/>
</dbReference>
<dbReference type="GO" id="GO:0003700">
    <property type="term" value="F:DNA-binding transcription factor activity"/>
    <property type="evidence" value="ECO:0007669"/>
    <property type="project" value="TreeGrafter"/>
</dbReference>